<dbReference type="PANTHER" id="PTHR10492">
    <property type="match status" value="1"/>
</dbReference>
<feature type="compositionally biased region" description="Basic residues" evidence="2">
    <location>
        <begin position="25"/>
        <end position="34"/>
    </location>
</feature>
<dbReference type="PANTHER" id="PTHR10492:SF90">
    <property type="entry name" value="ATP-DEPENDENT DNA HELICASE"/>
    <property type="match status" value="1"/>
</dbReference>
<keyword evidence="1" id="KW-0378">Hydrolase</keyword>
<feature type="domain" description="DNA helicase Pif1-like 2B" evidence="5">
    <location>
        <begin position="1178"/>
        <end position="1224"/>
    </location>
</feature>
<dbReference type="Pfam" id="PF05970">
    <property type="entry name" value="PIF1"/>
    <property type="match status" value="1"/>
</dbReference>
<dbReference type="InterPro" id="IPR025476">
    <property type="entry name" value="Helitron_helicase-like"/>
</dbReference>
<evidence type="ECO:0000259" key="3">
    <source>
        <dbReference type="Pfam" id="PF05970"/>
    </source>
</evidence>
<evidence type="ECO:0000256" key="1">
    <source>
        <dbReference type="RuleBase" id="RU363044"/>
    </source>
</evidence>
<keyword evidence="1" id="KW-0347">Helicase</keyword>
<dbReference type="GO" id="GO:0005524">
    <property type="term" value="F:ATP binding"/>
    <property type="evidence" value="ECO:0007669"/>
    <property type="project" value="UniProtKB-KW"/>
</dbReference>
<reference evidence="6" key="1">
    <citation type="submission" date="2021-01" db="EMBL/GenBank/DDBJ databases">
        <authorList>
            <consortium name="Genoscope - CEA"/>
            <person name="William W."/>
        </authorList>
    </citation>
    <scope>NUCLEOTIDE SEQUENCE</scope>
</reference>
<keyword evidence="1" id="KW-0234">DNA repair</keyword>
<keyword evidence="1" id="KW-0067">ATP-binding</keyword>
<evidence type="ECO:0000259" key="5">
    <source>
        <dbReference type="Pfam" id="PF21530"/>
    </source>
</evidence>
<sequence length="1433" mass="163453">MRRAILLSKRTSRRIEGPSAATPARNHRIGRAKGKAPSDASSSSEATNNPILECPSCGALVWQSESTGRDPRTKELRFTICCNQGQIKLPPMRQPPPVLEKLLQCKQFRETIRVYNALLAFTSIGANIDYSVVFGRGPFTFRIQGQTYHRIGSLIPKPGKATEATLKVLIEMVDTNNCLAKVFRRVRDRYEANSEEDFTISLISDKGKGKQYDLPQSSEVVGLIVGEMSDTICERDIVVKFQSTNLTEIRDDHPLYMSLQYPLLFPYGEYGFNTEIPLHSEEGSSRTRKFVSIRQFYASQIQTRLKEGMTLIKSGRLLHQYVVDVYSSIEEDRLRWHRLNQDVLRAELYSNVCDAVGKGDTDARTVDLFITMTANPNWKEIKDHLAAYGGDSPNDRPDIECRVFKMKLDQLLDDFKKGTFFAPYTAALHRIEFQKRGLPHAHILLWFGDHSRTPSPEEIDKIISAELPDKQKDPEAYELVAKHMIHGPCGLDRPRSPCMENHVCAKKFPRPFTESTSIDKSGYIIYRRRKNENANVLKDGILLDNASVIPYNIEILKKYAAHINVEWCNRTSAIKYLFKYITKGVDRATVLVEKGPDPPTSENGSDPQTSEKGKEKVKKARNEIKEYQDCRYLSACESMWRTFAYSIHKRQPSVMKLVVHLEVIQKPGIEKTMFTEWMVLCRTSAFARTLTYVQIPEFFTWNNSSKVWSERKRGTSIGRVVTVHPASGDRYYLRILINKVKGPRSYTELRTFNGVTYPDFKSTCCARGLLANDAEWHESMAELNTWGTPSQLREMFVTLLIYCHVANPKELWDKCWKTLSEDILYKKRKEFKHPQLEIDDAKLEQYTLLELEKALRNQEHTLTDFPGMPTPDPLLLKELGNTLWQQELQYNVVEEKSRHDTQYTLLNREQLDVYQAIIESTQEDYGKLFFVYGAGGTGKTFLYQTIISRLRSEKKIVLPVASSGIAALLLPGGRTAHSRFNIPIDLKATSTCHITPGTMLAELIEKAALIIWDEAPMTHMHAFEALDKSLRDILSLHDPKAKTLPFGGKTVLLGDEKEFSNYVLRVGDGNPLPTEVNEFDEDEEDQLISIDRTLVEELSSDPHKQILEATYGRTDQWKGTKQDYTERAILTPRNETVDEINEYMISEADGVSKEYLSSDSFGIIDTDSANNETLYPVEYLNSLSFPGLPAHKLTLKVGAPFMLLRNLNQKKGLCNGTRLIVTYLGERVIRGEIVTGSHIGHKVDLPRIILSESVTKHPFTLERRQFPIRLCYAMTINKSQGQSLKGVVLYLPQPVFTHGQLYVGLSRVTTKSGLKIIQRKDQKIGRVKNIVYKEIYNGLPAHAAQDQSNWGNTLRPHPIIVRILRVWPITNHKNKDAFLGTTFICLDIQAYRSTIHNQYQRNNNYYTDSRKHSTDTFIHIPAPTLHPVDQISK</sequence>
<gene>
    <name evidence="6" type="ORF">DARMORV10_A04P12470.1</name>
</gene>
<comment type="cofactor">
    <cofactor evidence="1">
        <name>Mg(2+)</name>
        <dbReference type="ChEBI" id="CHEBI:18420"/>
    </cofactor>
</comment>
<dbReference type="GO" id="GO:0006281">
    <property type="term" value="P:DNA repair"/>
    <property type="evidence" value="ECO:0007669"/>
    <property type="project" value="UniProtKB-KW"/>
</dbReference>
<feature type="region of interest" description="Disordered" evidence="2">
    <location>
        <begin position="1"/>
        <end position="47"/>
    </location>
</feature>
<dbReference type="InterPro" id="IPR027417">
    <property type="entry name" value="P-loop_NTPase"/>
</dbReference>
<comment type="similarity">
    <text evidence="1">Belongs to the helicase family.</text>
</comment>
<accession>A0A817B1M0</accession>
<comment type="catalytic activity">
    <reaction evidence="1">
        <text>ATP + H2O = ADP + phosphate + H(+)</text>
        <dbReference type="Rhea" id="RHEA:13065"/>
        <dbReference type="ChEBI" id="CHEBI:15377"/>
        <dbReference type="ChEBI" id="CHEBI:15378"/>
        <dbReference type="ChEBI" id="CHEBI:30616"/>
        <dbReference type="ChEBI" id="CHEBI:43474"/>
        <dbReference type="ChEBI" id="CHEBI:456216"/>
        <dbReference type="EC" id="5.6.2.3"/>
    </reaction>
</comment>
<feature type="domain" description="Helitron helicase-like" evidence="4">
    <location>
        <begin position="365"/>
        <end position="445"/>
    </location>
</feature>
<dbReference type="Pfam" id="PF21530">
    <property type="entry name" value="Pif1_2B_dom"/>
    <property type="match status" value="1"/>
</dbReference>
<dbReference type="EMBL" id="HG994358">
    <property type="protein sequence ID" value="CAF2273018.1"/>
    <property type="molecule type" value="Genomic_DNA"/>
</dbReference>
<dbReference type="GO" id="GO:0000723">
    <property type="term" value="P:telomere maintenance"/>
    <property type="evidence" value="ECO:0007669"/>
    <property type="project" value="InterPro"/>
</dbReference>
<dbReference type="GO" id="GO:0006310">
    <property type="term" value="P:DNA recombination"/>
    <property type="evidence" value="ECO:0007669"/>
    <property type="project" value="UniProtKB-KW"/>
</dbReference>
<dbReference type="InterPro" id="IPR049163">
    <property type="entry name" value="Pif1-like_2B_dom"/>
</dbReference>
<dbReference type="GO" id="GO:0016787">
    <property type="term" value="F:hydrolase activity"/>
    <property type="evidence" value="ECO:0007669"/>
    <property type="project" value="UniProtKB-KW"/>
</dbReference>
<keyword evidence="1" id="KW-0233">DNA recombination</keyword>
<protein>
    <recommendedName>
        <fullName evidence="1">ATP-dependent DNA helicase</fullName>
        <ecNumber evidence="1">5.6.2.3</ecNumber>
    </recommendedName>
</protein>
<name>A0A817B1M0_BRANA</name>
<evidence type="ECO:0000313" key="6">
    <source>
        <dbReference type="EMBL" id="CAF2273018.1"/>
    </source>
</evidence>
<dbReference type="Pfam" id="PF14214">
    <property type="entry name" value="Helitron_like_N"/>
    <property type="match status" value="1"/>
</dbReference>
<organism evidence="6">
    <name type="scientific">Brassica napus</name>
    <name type="common">Rape</name>
    <dbReference type="NCBI Taxonomy" id="3708"/>
    <lineage>
        <taxon>Eukaryota</taxon>
        <taxon>Viridiplantae</taxon>
        <taxon>Streptophyta</taxon>
        <taxon>Embryophyta</taxon>
        <taxon>Tracheophyta</taxon>
        <taxon>Spermatophyta</taxon>
        <taxon>Magnoliopsida</taxon>
        <taxon>eudicotyledons</taxon>
        <taxon>Gunneridae</taxon>
        <taxon>Pentapetalae</taxon>
        <taxon>rosids</taxon>
        <taxon>malvids</taxon>
        <taxon>Brassicales</taxon>
        <taxon>Brassicaceae</taxon>
        <taxon>Brassiceae</taxon>
        <taxon>Brassica</taxon>
    </lineage>
</organism>
<feature type="compositionally biased region" description="Basic and acidic residues" evidence="2">
    <location>
        <begin position="609"/>
        <end position="618"/>
    </location>
</feature>
<proteinExistence type="inferred from homology"/>
<dbReference type="InterPro" id="IPR010285">
    <property type="entry name" value="DNA_helicase_pif1-like_DEAD"/>
</dbReference>
<dbReference type="GO" id="GO:0043139">
    <property type="term" value="F:5'-3' DNA helicase activity"/>
    <property type="evidence" value="ECO:0007669"/>
    <property type="project" value="UniProtKB-EC"/>
</dbReference>
<keyword evidence="1" id="KW-0227">DNA damage</keyword>
<evidence type="ECO:0000259" key="4">
    <source>
        <dbReference type="Pfam" id="PF14214"/>
    </source>
</evidence>
<dbReference type="CDD" id="cd18809">
    <property type="entry name" value="SF1_C_RecD"/>
    <property type="match status" value="1"/>
</dbReference>
<dbReference type="EC" id="5.6.2.3" evidence="1"/>
<evidence type="ECO:0000256" key="2">
    <source>
        <dbReference type="SAM" id="MobiDB-lite"/>
    </source>
</evidence>
<dbReference type="Proteomes" id="UP001295469">
    <property type="component" value="Chromosome A04"/>
</dbReference>
<dbReference type="Gene3D" id="3.40.50.300">
    <property type="entry name" value="P-loop containing nucleotide triphosphate hydrolases"/>
    <property type="match status" value="2"/>
</dbReference>
<keyword evidence="1" id="KW-0547">Nucleotide-binding</keyword>
<feature type="domain" description="DNA helicase Pif1-like DEAD-box helicase" evidence="3">
    <location>
        <begin position="906"/>
        <end position="1055"/>
    </location>
</feature>
<dbReference type="SUPFAM" id="SSF52540">
    <property type="entry name" value="P-loop containing nucleoside triphosphate hydrolases"/>
    <property type="match status" value="2"/>
</dbReference>
<feature type="region of interest" description="Disordered" evidence="2">
    <location>
        <begin position="592"/>
        <end position="618"/>
    </location>
</feature>